<proteinExistence type="predicted"/>
<organism evidence="2">
    <name type="scientific">viral metagenome</name>
    <dbReference type="NCBI Taxonomy" id="1070528"/>
    <lineage>
        <taxon>unclassified sequences</taxon>
        <taxon>metagenomes</taxon>
        <taxon>organismal metagenomes</taxon>
    </lineage>
</organism>
<dbReference type="AlphaFoldDB" id="A0A6C0CA01"/>
<reference evidence="2" key="1">
    <citation type="journal article" date="2020" name="Nature">
        <title>Giant virus diversity and host interactions through global metagenomics.</title>
        <authorList>
            <person name="Schulz F."/>
            <person name="Roux S."/>
            <person name="Paez-Espino D."/>
            <person name="Jungbluth S."/>
            <person name="Walsh D.A."/>
            <person name="Denef V.J."/>
            <person name="McMahon K.D."/>
            <person name="Konstantinidis K.T."/>
            <person name="Eloe-Fadrosh E.A."/>
            <person name="Kyrpides N.C."/>
            <person name="Woyke T."/>
        </authorList>
    </citation>
    <scope>NUCLEOTIDE SEQUENCE</scope>
    <source>
        <strain evidence="2">GVMAG-M-3300020192-26</strain>
    </source>
</reference>
<name>A0A6C0CA01_9ZZZZ</name>
<dbReference type="EMBL" id="MN739367">
    <property type="protein sequence ID" value="QHT01261.1"/>
    <property type="molecule type" value="Genomic_DNA"/>
</dbReference>
<sequence length="173" mass="19928">MDNWSEIKYINFTYSSPNDDIETCMGLNPDGNINVKYTLMALRNKLMENVEMLNKLLEKTDYITGIFATDYDSVAICVSSQEEMDDMLKNDLIRNEIIDEEPEEDDEISSESDNETHSDRLRMMKNLIFSSESKQMSDSDDESSENDFVDIVNMQGLIHKYNDLIGDGDEETD</sequence>
<feature type="region of interest" description="Disordered" evidence="1">
    <location>
        <begin position="99"/>
        <end position="119"/>
    </location>
</feature>
<protein>
    <submittedName>
        <fullName evidence="2">Uncharacterized protein</fullName>
    </submittedName>
</protein>
<evidence type="ECO:0000256" key="1">
    <source>
        <dbReference type="SAM" id="MobiDB-lite"/>
    </source>
</evidence>
<accession>A0A6C0CA01</accession>
<feature type="compositionally biased region" description="Acidic residues" evidence="1">
    <location>
        <begin position="99"/>
        <end position="113"/>
    </location>
</feature>
<evidence type="ECO:0000313" key="2">
    <source>
        <dbReference type="EMBL" id="QHT01261.1"/>
    </source>
</evidence>